<evidence type="ECO:0000256" key="6">
    <source>
        <dbReference type="ARBA" id="ARBA00023015"/>
    </source>
</evidence>
<dbReference type="InterPro" id="IPR036236">
    <property type="entry name" value="Znf_C2H2_sf"/>
</dbReference>
<dbReference type="WBParaSite" id="TASK_0000489501-mRNA-1">
    <property type="protein sequence ID" value="TASK_0000489501-mRNA-1"/>
    <property type="gene ID" value="TASK_0000489501"/>
</dbReference>
<dbReference type="SUPFAM" id="SSF57667">
    <property type="entry name" value="beta-beta-alpha zinc fingers"/>
    <property type="match status" value="1"/>
</dbReference>
<keyword evidence="10" id="KW-0175">Coiled coil</keyword>
<feature type="coiled-coil region" evidence="10">
    <location>
        <begin position="515"/>
        <end position="542"/>
    </location>
</feature>
<proteinExistence type="predicted"/>
<keyword evidence="4 9" id="KW-0863">Zinc-finger</keyword>
<evidence type="ECO:0000256" key="1">
    <source>
        <dbReference type="ARBA" id="ARBA00004123"/>
    </source>
</evidence>
<accession>A0A0R3W4F1</accession>
<evidence type="ECO:0000256" key="3">
    <source>
        <dbReference type="ARBA" id="ARBA00022737"/>
    </source>
</evidence>
<dbReference type="SUPFAM" id="SSF48452">
    <property type="entry name" value="TPR-like"/>
    <property type="match status" value="1"/>
</dbReference>
<reference evidence="13" key="1">
    <citation type="submission" date="2017-02" db="UniProtKB">
        <authorList>
            <consortium name="WormBaseParasite"/>
        </authorList>
    </citation>
    <scope>IDENTIFICATION</scope>
</reference>
<dbReference type="PROSITE" id="PS50157">
    <property type="entry name" value="ZINC_FINGER_C2H2_2"/>
    <property type="match status" value="2"/>
</dbReference>
<evidence type="ECO:0000256" key="4">
    <source>
        <dbReference type="ARBA" id="ARBA00022771"/>
    </source>
</evidence>
<dbReference type="AlphaFoldDB" id="A0A0R3W4F1"/>
<sequence length="618" mass="69330">LSTTSSIPSEGLEAVEGEEVEPLDLSLSSASTTTARLEGHVKSSFPSPICGMEETRIPLVSPEALFQLNSSSSTTLLQLYQILTCIRLWRSSAMEQPIKSDVDVNPAFLSIASMPSLPLAPAPLPPPPPPPPSISSLQQRGSANIHTLIDPEEMKMPMFSKPLRRPIRAPITMVKTPMRKRNLHGTSAPTYLCSHCGRGFTKAYNRTIHERTHTDERPFECTVCTRRFRRKDHLRDHRFASIDFPVGKLYIIVGGVMLNFQQMRLLLHYLHRFTQSALRLFPRNAHRRPRNILPPPSISAFCLIWPFSQRHEPTLEEETTALMRNASLLIRENRYDDADVTLHRILQRLAEASRANQLGPTEHAGRRARVFSELANLRLLQRNYSDAEKLLAETIRSSLAAGMDPNDACIVELSLKLALLYSKLGDSDKAFAGLQFCFDTQMTTASQDLNSDSDLTEKQTNNVALLGLVSNAYAHFLIQRGDFKEARVKLLVALQSACRIYPPNHENRLNLRADLANVESRIGNVNDALESLRTAIEEAKQQQASTLSLVRLFCTGAVIEGNEGEFASAKGWLAKADEASSKIDNRKDQDTARREIQSVRDMVDSWRQEEESMNEERV</sequence>
<keyword evidence="2" id="KW-0479">Metal-binding</keyword>
<dbReference type="GO" id="GO:0008270">
    <property type="term" value="F:zinc ion binding"/>
    <property type="evidence" value="ECO:0007669"/>
    <property type="project" value="UniProtKB-KW"/>
</dbReference>
<name>A0A0R3W4F1_TAEAS</name>
<dbReference type="InterPro" id="IPR050717">
    <property type="entry name" value="C2H2-ZF_Transcription_Reg"/>
</dbReference>
<dbReference type="FunFam" id="3.30.160.60:FF:000065">
    <property type="entry name" value="B-cell CLL/lymphoma 6, member B"/>
    <property type="match status" value="1"/>
</dbReference>
<dbReference type="Gene3D" id="3.30.160.60">
    <property type="entry name" value="Classic Zinc Finger"/>
    <property type="match status" value="2"/>
</dbReference>
<evidence type="ECO:0000256" key="2">
    <source>
        <dbReference type="ARBA" id="ARBA00022723"/>
    </source>
</evidence>
<keyword evidence="8" id="KW-0539">Nucleus</keyword>
<dbReference type="GO" id="GO:0000977">
    <property type="term" value="F:RNA polymerase II transcription regulatory region sequence-specific DNA binding"/>
    <property type="evidence" value="ECO:0007669"/>
    <property type="project" value="TreeGrafter"/>
</dbReference>
<evidence type="ECO:0000313" key="13">
    <source>
        <dbReference type="WBParaSite" id="TASK_0000489501-mRNA-1"/>
    </source>
</evidence>
<dbReference type="GO" id="GO:0005634">
    <property type="term" value="C:nucleus"/>
    <property type="evidence" value="ECO:0007669"/>
    <property type="project" value="UniProtKB-SubCell"/>
</dbReference>
<feature type="domain" description="C2H2-type" evidence="12">
    <location>
        <begin position="219"/>
        <end position="238"/>
    </location>
</feature>
<dbReference type="STRING" id="60517.A0A0R3W4F1"/>
<evidence type="ECO:0000256" key="7">
    <source>
        <dbReference type="ARBA" id="ARBA00023163"/>
    </source>
</evidence>
<keyword evidence="5" id="KW-0862">Zinc</keyword>
<dbReference type="GO" id="GO:0000981">
    <property type="term" value="F:DNA-binding transcription factor activity, RNA polymerase II-specific"/>
    <property type="evidence" value="ECO:0007669"/>
    <property type="project" value="TreeGrafter"/>
</dbReference>
<feature type="domain" description="C2H2-type" evidence="12">
    <location>
        <begin position="191"/>
        <end position="218"/>
    </location>
</feature>
<evidence type="ECO:0000256" key="8">
    <source>
        <dbReference type="ARBA" id="ARBA00023242"/>
    </source>
</evidence>
<keyword evidence="3" id="KW-0677">Repeat</keyword>
<dbReference type="PANTHER" id="PTHR14196:SF0">
    <property type="entry name" value="PROTEIN BOWEL"/>
    <property type="match status" value="1"/>
</dbReference>
<evidence type="ECO:0000256" key="11">
    <source>
        <dbReference type="SAM" id="MobiDB-lite"/>
    </source>
</evidence>
<feature type="region of interest" description="Disordered" evidence="11">
    <location>
        <begin position="576"/>
        <end position="599"/>
    </location>
</feature>
<organism evidence="13">
    <name type="scientific">Taenia asiatica</name>
    <name type="common">Asian tapeworm</name>
    <dbReference type="NCBI Taxonomy" id="60517"/>
    <lineage>
        <taxon>Eukaryota</taxon>
        <taxon>Metazoa</taxon>
        <taxon>Spiralia</taxon>
        <taxon>Lophotrochozoa</taxon>
        <taxon>Platyhelminthes</taxon>
        <taxon>Cestoda</taxon>
        <taxon>Eucestoda</taxon>
        <taxon>Cyclophyllidea</taxon>
        <taxon>Taeniidae</taxon>
        <taxon>Taenia</taxon>
    </lineage>
</organism>
<evidence type="ECO:0000259" key="12">
    <source>
        <dbReference type="PROSITE" id="PS50157"/>
    </source>
</evidence>
<evidence type="ECO:0000256" key="10">
    <source>
        <dbReference type="SAM" id="Coils"/>
    </source>
</evidence>
<dbReference type="Pfam" id="PF00096">
    <property type="entry name" value="zf-C2H2"/>
    <property type="match status" value="2"/>
</dbReference>
<dbReference type="SMART" id="SM00355">
    <property type="entry name" value="ZnF_C2H2"/>
    <property type="match status" value="2"/>
</dbReference>
<keyword evidence="6" id="KW-0805">Transcription regulation</keyword>
<comment type="subcellular location">
    <subcellularLocation>
        <location evidence="1">Nucleus</location>
    </subcellularLocation>
</comment>
<evidence type="ECO:0000256" key="9">
    <source>
        <dbReference type="PROSITE-ProRule" id="PRU00042"/>
    </source>
</evidence>
<protein>
    <submittedName>
        <fullName evidence="13">C2H2-type domain-containing protein</fullName>
    </submittedName>
</protein>
<dbReference type="InterPro" id="IPR011990">
    <property type="entry name" value="TPR-like_helical_dom_sf"/>
</dbReference>
<dbReference type="InterPro" id="IPR013087">
    <property type="entry name" value="Znf_C2H2_type"/>
</dbReference>
<keyword evidence="7" id="KW-0804">Transcription</keyword>
<evidence type="ECO:0000256" key="5">
    <source>
        <dbReference type="ARBA" id="ARBA00022833"/>
    </source>
</evidence>
<dbReference type="PANTHER" id="PTHR14196">
    <property type="entry name" value="ODD-SKIPPED - RELATED"/>
    <property type="match status" value="1"/>
</dbReference>
<dbReference type="Gene3D" id="1.25.40.10">
    <property type="entry name" value="Tetratricopeptide repeat domain"/>
    <property type="match status" value="2"/>
</dbReference>
<dbReference type="PROSITE" id="PS00028">
    <property type="entry name" value="ZINC_FINGER_C2H2_1"/>
    <property type="match status" value="1"/>
</dbReference>